<dbReference type="EMBL" id="JAZGZR010000001">
    <property type="protein sequence ID" value="MFK7048301.1"/>
    <property type="molecule type" value="Genomic_DNA"/>
</dbReference>
<protein>
    <submittedName>
        <fullName evidence="2">Type II secretion system protein</fullName>
    </submittedName>
</protein>
<keyword evidence="1" id="KW-1133">Transmembrane helix</keyword>
<dbReference type="NCBIfam" id="TIGR02532">
    <property type="entry name" value="IV_pilin_GFxxxE"/>
    <property type="match status" value="1"/>
</dbReference>
<keyword evidence="1" id="KW-0472">Membrane</keyword>
<dbReference type="RefSeq" id="WP_164849118.1">
    <property type="nucleotide sequence ID" value="NZ_CP097869.1"/>
</dbReference>
<evidence type="ECO:0000256" key="1">
    <source>
        <dbReference type="SAM" id="Phobius"/>
    </source>
</evidence>
<proteinExistence type="predicted"/>
<keyword evidence="1" id="KW-0812">Transmembrane</keyword>
<feature type="transmembrane region" description="Helical" evidence="1">
    <location>
        <begin position="12"/>
        <end position="37"/>
    </location>
</feature>
<dbReference type="Gene3D" id="3.30.700.10">
    <property type="entry name" value="Glycoprotein, Type 4 Pilin"/>
    <property type="match status" value="1"/>
</dbReference>
<organism evidence="2 3">
    <name type="scientific">Flavobacterium davisii</name>
    <dbReference type="NCBI Taxonomy" id="2906077"/>
    <lineage>
        <taxon>Bacteria</taxon>
        <taxon>Pseudomonadati</taxon>
        <taxon>Bacteroidota</taxon>
        <taxon>Flavobacteriia</taxon>
        <taxon>Flavobacteriales</taxon>
        <taxon>Flavobacteriaceae</taxon>
        <taxon>Flavobacterium</taxon>
    </lineage>
</organism>
<sequence length="141" mass="15961">MKNKFLDFNKYLMVKAYSLTEILIVLCIIGILLLMVLPNQTSVISQAKSIEAQAMLNQIYGLEKSYFYRYSKFSSSLEELGFEQEKTVDEGGQAIYRVEIVESSNESFLARATAVSDMDGDGAFNTWEINNTKVLTEVTKE</sequence>
<evidence type="ECO:0000313" key="2">
    <source>
        <dbReference type="EMBL" id="MFK7048301.1"/>
    </source>
</evidence>
<gene>
    <name evidence="2" type="ORF">V3Q77_00185</name>
</gene>
<evidence type="ECO:0000313" key="3">
    <source>
        <dbReference type="Proteomes" id="UP001621813"/>
    </source>
</evidence>
<comment type="caution">
    <text evidence="2">The sequence shown here is derived from an EMBL/GenBank/DDBJ whole genome shotgun (WGS) entry which is preliminary data.</text>
</comment>
<dbReference type="InterPro" id="IPR012902">
    <property type="entry name" value="N_methyl_site"/>
</dbReference>
<dbReference type="Proteomes" id="UP001621813">
    <property type="component" value="Unassembled WGS sequence"/>
</dbReference>
<accession>A0ABW8PK37</accession>
<reference evidence="2 3" key="1">
    <citation type="submission" date="2024-02" db="EMBL/GenBank/DDBJ databases">
        <title>Comparative Genomic Analysis of Flavobacterium Species Causing Columnaris Disease of Freshwater Fish in Thailand: Insights into Virulence and Resistance Mechanisms.</title>
        <authorList>
            <person name="Nguyen D."/>
            <person name="Chokmangmeepisarn P."/>
            <person name="Khianchaikhan K."/>
            <person name="Morishita M."/>
            <person name="Bunnoy A."/>
            <person name="Rodkhum C."/>
        </authorList>
    </citation>
    <scope>NUCLEOTIDE SEQUENCE [LARGE SCALE GENOMIC DNA]</scope>
    <source>
        <strain evidence="2 3">KCRT2007</strain>
    </source>
</reference>
<keyword evidence="3" id="KW-1185">Reference proteome</keyword>
<dbReference type="InterPro" id="IPR045584">
    <property type="entry name" value="Pilin-like"/>
</dbReference>
<name>A0ABW8PK37_9FLAO</name>
<dbReference type="SUPFAM" id="SSF54523">
    <property type="entry name" value="Pili subunits"/>
    <property type="match status" value="1"/>
</dbReference>